<dbReference type="Proteomes" id="UP000243579">
    <property type="component" value="Unassembled WGS sequence"/>
</dbReference>
<organism evidence="3 4">
    <name type="scientific">Achlya hypogyna</name>
    <name type="common">Oomycete</name>
    <name type="synonym">Protoachlya hypogyna</name>
    <dbReference type="NCBI Taxonomy" id="1202772"/>
    <lineage>
        <taxon>Eukaryota</taxon>
        <taxon>Sar</taxon>
        <taxon>Stramenopiles</taxon>
        <taxon>Oomycota</taxon>
        <taxon>Saprolegniomycetes</taxon>
        <taxon>Saprolegniales</taxon>
        <taxon>Achlyaceae</taxon>
        <taxon>Achlya</taxon>
    </lineage>
</organism>
<keyword evidence="2" id="KW-1133">Transmembrane helix</keyword>
<reference evidence="3 4" key="1">
    <citation type="journal article" date="2014" name="Genome Biol. Evol.">
        <title>The secreted proteins of Achlya hypogyna and Thraustotheca clavata identify the ancestral oomycete secretome and reveal gene acquisitions by horizontal gene transfer.</title>
        <authorList>
            <person name="Misner I."/>
            <person name="Blouin N."/>
            <person name="Leonard G."/>
            <person name="Richards T.A."/>
            <person name="Lane C.E."/>
        </authorList>
    </citation>
    <scope>NUCLEOTIDE SEQUENCE [LARGE SCALE GENOMIC DNA]</scope>
    <source>
        <strain evidence="3 4">ATCC 48635</strain>
    </source>
</reference>
<keyword evidence="4" id="KW-1185">Reference proteome</keyword>
<feature type="transmembrane region" description="Helical" evidence="2">
    <location>
        <begin position="478"/>
        <end position="498"/>
    </location>
</feature>
<evidence type="ECO:0000256" key="1">
    <source>
        <dbReference type="SAM" id="MobiDB-lite"/>
    </source>
</evidence>
<keyword evidence="2" id="KW-0472">Membrane</keyword>
<protein>
    <recommendedName>
        <fullName evidence="5">Transmembrane protein</fullName>
    </recommendedName>
</protein>
<feature type="transmembrane region" description="Helical" evidence="2">
    <location>
        <begin position="418"/>
        <end position="438"/>
    </location>
</feature>
<accession>A0A1V9ZUN0</accession>
<keyword evidence="2" id="KW-0812">Transmembrane</keyword>
<evidence type="ECO:0000256" key="2">
    <source>
        <dbReference type="SAM" id="Phobius"/>
    </source>
</evidence>
<gene>
    <name evidence="3" type="ORF">ACHHYP_00270</name>
</gene>
<feature type="transmembrane region" description="Helical" evidence="2">
    <location>
        <begin position="349"/>
        <end position="366"/>
    </location>
</feature>
<feature type="transmembrane region" description="Helical" evidence="2">
    <location>
        <begin position="386"/>
        <end position="406"/>
    </location>
</feature>
<evidence type="ECO:0000313" key="4">
    <source>
        <dbReference type="Proteomes" id="UP000243579"/>
    </source>
</evidence>
<name>A0A1V9ZUN0_ACHHY</name>
<sequence length="674" mass="73422">MLRKVRQLYVALRRLLACLAALLVVYIEYLGSTGNRTVLAGGLLPAAPGNSYASPLLEPFLRTLLTTGYALPAPPALRFLEATSTGVGLFPACATLLQGDRIYTEAHLTLVLHNLLRIPINDSVLLVDCEYTGRATEDTTALKVHALDATTLTTVFLQTMSMSRPAKHRTASCGTATVSVISLAAVDVDTMHVTGLVADNSSAAVNDIYTTLVGIDFPYETVRPFEKATLATAVTDDGAWVATVGDEVVSLRGSEGIFRGSVDLQANYDYYVWALPTNPLDFVRTIDYIDASHTKDGFAWLRLCFGVGIGLHVFVALVVAIVTSVNLFRDTGAVWVPDLFPCIEYRVRMRAALCAGGLWLTGWWHVFEWSLAETNDRLGFTGTFVYPAMALTDAVMVALALVSLWAHALEVRVGLEAVLAALYVCYVHRAAIAVGTGWCLDAADAYATANFAANSIATGAGGMDLWTVHEDLGTDMCVIVSAFVWWLVAVAGICAYVLMIKLAAVARSGAATVDRDRVQPRGPRASLRKVAAGTDDTPIAPTEHPRLRQWHLRSLLYAPYDSDDDEDSTQVERSTRTRLADVHGLVAATDDPDDGKMAVSGVWLLGHILLDDTHLVSISDYPRWFVNAVCNRRIFRVYGHRVRSSDTSLYKELVLLDGDRLWTELAPLTLRPLR</sequence>
<evidence type="ECO:0000313" key="3">
    <source>
        <dbReference type="EMBL" id="OQS01736.1"/>
    </source>
</evidence>
<comment type="caution">
    <text evidence="3">The sequence shown here is derived from an EMBL/GenBank/DDBJ whole genome shotgun (WGS) entry which is preliminary data.</text>
</comment>
<feature type="region of interest" description="Disordered" evidence="1">
    <location>
        <begin position="515"/>
        <end position="543"/>
    </location>
</feature>
<dbReference type="AlphaFoldDB" id="A0A1V9ZUN0"/>
<dbReference type="EMBL" id="JNBR01000001">
    <property type="protein sequence ID" value="OQS01736.1"/>
    <property type="molecule type" value="Genomic_DNA"/>
</dbReference>
<evidence type="ECO:0008006" key="5">
    <source>
        <dbReference type="Google" id="ProtNLM"/>
    </source>
</evidence>
<feature type="transmembrane region" description="Helical" evidence="2">
    <location>
        <begin position="299"/>
        <end position="328"/>
    </location>
</feature>
<proteinExistence type="predicted"/>
<dbReference type="OrthoDB" id="76924at2759"/>